<comment type="similarity">
    <text evidence="1">Belongs to the DNA polymerase type-Y family.</text>
</comment>
<keyword evidence="2" id="KW-0227">DNA damage</keyword>
<feature type="domain" description="UmuC" evidence="3">
    <location>
        <begin position="41"/>
        <end position="164"/>
    </location>
</feature>
<dbReference type="SUPFAM" id="SSF56672">
    <property type="entry name" value="DNA/RNA polymerases"/>
    <property type="match status" value="1"/>
</dbReference>
<gene>
    <name evidence="4" type="ORF">ACFOX3_18380</name>
</gene>
<dbReference type="InterPro" id="IPR043502">
    <property type="entry name" value="DNA/RNA_pol_sf"/>
</dbReference>
<dbReference type="Gene3D" id="3.40.1170.60">
    <property type="match status" value="1"/>
</dbReference>
<dbReference type="Gene3D" id="3.30.70.270">
    <property type="match status" value="1"/>
</dbReference>
<evidence type="ECO:0000313" key="5">
    <source>
        <dbReference type="Proteomes" id="UP001595840"/>
    </source>
</evidence>
<dbReference type="InterPro" id="IPR043128">
    <property type="entry name" value="Rev_trsase/Diguanyl_cyclase"/>
</dbReference>
<dbReference type="Pfam" id="PF00817">
    <property type="entry name" value="IMS"/>
    <property type="match status" value="1"/>
</dbReference>
<evidence type="ECO:0000313" key="4">
    <source>
        <dbReference type="EMBL" id="MFC4364282.1"/>
    </source>
</evidence>
<protein>
    <submittedName>
        <fullName evidence="4">Y-family DNA polymerase</fullName>
    </submittedName>
</protein>
<evidence type="ECO:0000256" key="2">
    <source>
        <dbReference type="ARBA" id="ARBA00022763"/>
    </source>
</evidence>
<keyword evidence="5" id="KW-1185">Reference proteome</keyword>
<organism evidence="4 5">
    <name type="scientific">Simiduia curdlanivorans</name>
    <dbReference type="NCBI Taxonomy" id="1492769"/>
    <lineage>
        <taxon>Bacteria</taxon>
        <taxon>Pseudomonadati</taxon>
        <taxon>Pseudomonadota</taxon>
        <taxon>Gammaproteobacteria</taxon>
        <taxon>Cellvibrionales</taxon>
        <taxon>Cellvibrionaceae</taxon>
        <taxon>Simiduia</taxon>
    </lineage>
</organism>
<dbReference type="PANTHER" id="PTHR35369">
    <property type="entry name" value="BLR3025 PROTEIN-RELATED"/>
    <property type="match status" value="1"/>
</dbReference>
<comment type="caution">
    <text evidence="4">The sequence shown here is derived from an EMBL/GenBank/DDBJ whole genome shotgun (WGS) entry which is preliminary data.</text>
</comment>
<accession>A0ABV8V8N6</accession>
<reference evidence="5" key="1">
    <citation type="journal article" date="2019" name="Int. J. Syst. Evol. Microbiol.">
        <title>The Global Catalogue of Microorganisms (GCM) 10K type strain sequencing project: providing services to taxonomists for standard genome sequencing and annotation.</title>
        <authorList>
            <consortium name="The Broad Institute Genomics Platform"/>
            <consortium name="The Broad Institute Genome Sequencing Center for Infectious Disease"/>
            <person name="Wu L."/>
            <person name="Ma J."/>
        </authorList>
    </citation>
    <scope>NUCLEOTIDE SEQUENCE [LARGE SCALE GENOMIC DNA]</scope>
    <source>
        <strain evidence="5">CECT 8570</strain>
    </source>
</reference>
<proteinExistence type="inferred from homology"/>
<dbReference type="EMBL" id="JBHSCX010000021">
    <property type="protein sequence ID" value="MFC4364282.1"/>
    <property type="molecule type" value="Genomic_DNA"/>
</dbReference>
<dbReference type="InterPro" id="IPR001126">
    <property type="entry name" value="UmuC"/>
</dbReference>
<dbReference type="CDD" id="cd03468">
    <property type="entry name" value="PolY_like"/>
    <property type="match status" value="1"/>
</dbReference>
<dbReference type="PANTHER" id="PTHR35369:SF2">
    <property type="entry name" value="BLR3025 PROTEIN"/>
    <property type="match status" value="1"/>
</dbReference>
<dbReference type="Proteomes" id="UP001595840">
    <property type="component" value="Unassembled WGS sequence"/>
</dbReference>
<dbReference type="InterPro" id="IPR050356">
    <property type="entry name" value="SulA_CellDiv_inhibitor"/>
</dbReference>
<evidence type="ECO:0000256" key="1">
    <source>
        <dbReference type="ARBA" id="ARBA00010945"/>
    </source>
</evidence>
<name>A0ABV8V8N6_9GAMM</name>
<dbReference type="RefSeq" id="WP_290262361.1">
    <property type="nucleotide sequence ID" value="NZ_JAUFQG010000004.1"/>
</dbReference>
<sequence length="513" mass="58127">MAKATAAQRGLPALGTETGRLYVSLYFPALALDHWLRASQENYPLALYSGQRVVAVSSAARAAGVAEGMSVTSALALSPQLCLRVFEPEQGLHLLQNLAQWAYGFTPYVELDEPDFLHLEVASSLRLFHGQAMLLERMAQELSAWRCGVFIGLGPTRMVAKLLAKNQAVEAAPSLAEQQTAIAEQRLGVLLSALPVSRLDVSAALLKRLASAGFRQLGQLMALPLRELGQRFGKDAVAYLQLLCGQQEKPVSALALAPAFNQRLAFIYGLTDVAHLQEPLQVLLRQLQQFLRQRQLITQRICWCFCHEDKTQSQIIVAVQSAHSDTDEFYQLTGLKLENLSWSSAIAQVGLEALGLTSAAPVAKGLFRDMRDKSDDIERLINRFYQRFSAQQFYSYKLQAEYLPDRQQCQQLAFVSNKTKASSAVDLEVDHWLCPWLLHPPQALLMREKKLMWYSDGQRQELELMSRAVRFDSHWWQQRARRDYFIAKARQHYYSVFFCQQRRQWFMAGFYVC</sequence>
<evidence type="ECO:0000259" key="3">
    <source>
        <dbReference type="Pfam" id="PF00817"/>
    </source>
</evidence>